<evidence type="ECO:0000256" key="2">
    <source>
        <dbReference type="ARBA" id="ARBA00022448"/>
    </source>
</evidence>
<dbReference type="SUPFAM" id="SSF56935">
    <property type="entry name" value="Porins"/>
    <property type="match status" value="1"/>
</dbReference>
<dbReference type="InterPro" id="IPR036942">
    <property type="entry name" value="Beta-barrel_TonB_sf"/>
</dbReference>
<evidence type="ECO:0000256" key="4">
    <source>
        <dbReference type="ARBA" id="ARBA00022692"/>
    </source>
</evidence>
<keyword evidence="6 7" id="KW-0998">Cell outer membrane</keyword>
<proteinExistence type="inferred from homology"/>
<evidence type="ECO:0000256" key="3">
    <source>
        <dbReference type="ARBA" id="ARBA00022452"/>
    </source>
</evidence>
<dbReference type="InterPro" id="IPR012910">
    <property type="entry name" value="Plug_dom"/>
</dbReference>
<keyword evidence="5 7" id="KW-0472">Membrane</keyword>
<evidence type="ECO:0000313" key="11">
    <source>
        <dbReference type="Proteomes" id="UP000003160"/>
    </source>
</evidence>
<feature type="signal peptide" evidence="8">
    <location>
        <begin position="1"/>
        <end position="23"/>
    </location>
</feature>
<dbReference type="SUPFAM" id="SSF49464">
    <property type="entry name" value="Carboxypeptidase regulatory domain-like"/>
    <property type="match status" value="1"/>
</dbReference>
<reference evidence="10 11" key="1">
    <citation type="submission" date="2009-10" db="EMBL/GenBank/DDBJ databases">
        <authorList>
            <person name="Qin X."/>
            <person name="Bachman B."/>
            <person name="Battles P."/>
            <person name="Bell A."/>
            <person name="Bess C."/>
            <person name="Bickham C."/>
            <person name="Chaboub L."/>
            <person name="Chen D."/>
            <person name="Coyle M."/>
            <person name="Deiros D.R."/>
            <person name="Dinh H."/>
            <person name="Forbes L."/>
            <person name="Fowler G."/>
            <person name="Francisco L."/>
            <person name="Fu Q."/>
            <person name="Gubbala S."/>
            <person name="Hale W."/>
            <person name="Han Y."/>
            <person name="Hemphill L."/>
            <person name="Highlander S.K."/>
            <person name="Hirani K."/>
            <person name="Hogues M."/>
            <person name="Jackson L."/>
            <person name="Jakkamsetti A."/>
            <person name="Javaid M."/>
            <person name="Jiang H."/>
            <person name="Korchina V."/>
            <person name="Kovar C."/>
            <person name="Lara F."/>
            <person name="Lee S."/>
            <person name="Mata R."/>
            <person name="Mathew T."/>
            <person name="Moen C."/>
            <person name="Morales K."/>
            <person name="Munidasa M."/>
            <person name="Nazareth L."/>
            <person name="Ngo R."/>
            <person name="Nguyen L."/>
            <person name="Okwuonu G."/>
            <person name="Ongeri F."/>
            <person name="Patil S."/>
            <person name="Petrosino J."/>
            <person name="Pham C."/>
            <person name="Pham P."/>
            <person name="Pu L.-L."/>
            <person name="Puazo M."/>
            <person name="Raj R."/>
            <person name="Reid J."/>
            <person name="Rouhana J."/>
            <person name="Saada N."/>
            <person name="Shang Y."/>
            <person name="Simmons D."/>
            <person name="Thornton R."/>
            <person name="Warren J."/>
            <person name="Weissenberger G."/>
            <person name="Zhang J."/>
            <person name="Zhang L."/>
            <person name="Zhou C."/>
            <person name="Zhu D."/>
            <person name="Muzny D."/>
            <person name="Worley K."/>
            <person name="Gibbs R."/>
        </authorList>
    </citation>
    <scope>NUCLEOTIDE SEQUENCE [LARGE SCALE GENOMIC DNA]</scope>
    <source>
        <strain evidence="10 11">DSM 17361</strain>
    </source>
</reference>
<dbReference type="EMBL" id="ACKS01000078">
    <property type="protein sequence ID" value="EFA43527.1"/>
    <property type="molecule type" value="Genomic_DNA"/>
</dbReference>
<keyword evidence="3 7" id="KW-1134">Transmembrane beta strand</keyword>
<evidence type="ECO:0000313" key="10">
    <source>
        <dbReference type="EMBL" id="EFA43527.1"/>
    </source>
</evidence>
<keyword evidence="2 7" id="KW-0813">Transport</keyword>
<dbReference type="NCBIfam" id="TIGR04056">
    <property type="entry name" value="OMP_RagA_SusC"/>
    <property type="match status" value="1"/>
</dbReference>
<organism evidence="10 11">
    <name type="scientific">Hallella bergensis DSM 17361</name>
    <dbReference type="NCBI Taxonomy" id="585502"/>
    <lineage>
        <taxon>Bacteria</taxon>
        <taxon>Pseudomonadati</taxon>
        <taxon>Bacteroidota</taxon>
        <taxon>Bacteroidia</taxon>
        <taxon>Bacteroidales</taxon>
        <taxon>Prevotellaceae</taxon>
        <taxon>Hallella</taxon>
    </lineage>
</organism>
<feature type="chain" id="PRO_5003026795" evidence="8">
    <location>
        <begin position="24"/>
        <end position="1016"/>
    </location>
</feature>
<dbReference type="Proteomes" id="UP000003160">
    <property type="component" value="Unassembled WGS sequence"/>
</dbReference>
<comment type="similarity">
    <text evidence="7">Belongs to the TonB-dependent receptor family.</text>
</comment>
<dbReference type="InterPro" id="IPR039426">
    <property type="entry name" value="TonB-dep_rcpt-like"/>
</dbReference>
<dbReference type="Pfam" id="PF13715">
    <property type="entry name" value="CarbopepD_reg_2"/>
    <property type="match status" value="1"/>
</dbReference>
<dbReference type="Gene3D" id="2.60.40.1120">
    <property type="entry name" value="Carboxypeptidase-like, regulatory domain"/>
    <property type="match status" value="1"/>
</dbReference>
<keyword evidence="11" id="KW-1185">Reference proteome</keyword>
<dbReference type="eggNOG" id="COG4206">
    <property type="taxonomic scope" value="Bacteria"/>
</dbReference>
<evidence type="ECO:0000256" key="8">
    <source>
        <dbReference type="SAM" id="SignalP"/>
    </source>
</evidence>
<dbReference type="GO" id="GO:0009279">
    <property type="term" value="C:cell outer membrane"/>
    <property type="evidence" value="ECO:0007669"/>
    <property type="project" value="UniProtKB-SubCell"/>
</dbReference>
<evidence type="ECO:0000256" key="5">
    <source>
        <dbReference type="ARBA" id="ARBA00023136"/>
    </source>
</evidence>
<evidence type="ECO:0000259" key="9">
    <source>
        <dbReference type="Pfam" id="PF07715"/>
    </source>
</evidence>
<dbReference type="InterPro" id="IPR023997">
    <property type="entry name" value="TonB-dep_OMP_SusC/RagA_CS"/>
</dbReference>
<dbReference type="NCBIfam" id="TIGR04057">
    <property type="entry name" value="SusC_RagA_signa"/>
    <property type="match status" value="1"/>
</dbReference>
<dbReference type="PROSITE" id="PS52016">
    <property type="entry name" value="TONB_DEPENDENT_REC_3"/>
    <property type="match status" value="1"/>
</dbReference>
<dbReference type="AlphaFoldDB" id="D1PYI2"/>
<evidence type="ECO:0000256" key="7">
    <source>
        <dbReference type="PROSITE-ProRule" id="PRU01360"/>
    </source>
</evidence>
<dbReference type="HOGENOM" id="CLU_004317_0_2_10"/>
<sequence length="1016" mass="112836">MYLTRKRAATALCVVLFSSPVFAQQKQITGNVKDATGEPMIGVTILANGQPAAVTDIDGNFTVKNANPSTKLTISYIGFREQSVTVGNRSSFDIQMIADNQQLDEVVVVGYGTMKKKDLTGSVASVKSTDLAQVAAPNALQAMQAKIPGIDLQESDGQAGGNIKMKLRGNRSLLASNNPLILVDGVEYGSKLDIPATDIESIDVLKDAASTAIYGTKGANGVIIVTTKRGRAGQTKVNFNAFLSFNSPTGITKPLYGDKEVQRLIDAKDYNNMLKTGNWTAEARTTTAENVLEGEKLDDGTSTLDIYKDKSYTDWLDLIMDNSVSQNYEASVQGGGEKTNFNLSLASMTDNGMMKYDKFHRYTGRTNIDHRINKIVKVGTSLTYTYRNNDRRSGGVYSQAQKMTSITHAYLKDGSINKQPNPWYAAHCSPLLDEDGNFQRNTETSRFFGSAYIELTPIKSLLFKSQFTLDRSTSRDGLYQDYESQGRYQSPSTTFIRNDRSTNTKYVWQNVASYSMNVAKKNDFTFMLGHEMTQMVGESSGISGDAGKEHYRKGSFYDVSKIISPTTSSSYVKDNMVSFFGRVNYAYDSRYLFQASLRADGSSVLAKGHKWGYFPSVSAGWRISDEAFMQDAKSWLDNLKFRVSWGVSGNSAISEYMTLATISSIVKGSTEKAPMTMANEDLTWEKTSSLDFGLDYSILNSRVFGSIDYYSSHTTDLLYYKTAPASNVYVSQIANVGKTRGHGLELSLGAVPVLYKDFRWELSASATFARDYVDELSEGIEKYLKDDGRSILKLDEPVSAIYAYETNKCWNVGEFDKYVEDNYTKQGKTFSKPYADYGNPGTPKIVDQDGDGMIDESDKIIYNLSPTSILGLNTTFSYKDLSLTVQMMARLGGYMYYEGYGLYTYDGSNWGDLDYWTPENTGAEMPTPGGKGTSAISYKDALCMQKADYFKIKDITLAYQLPKTLLRKAFMSNARVYCSMRNYFTFSQFNNYDPERGGSVSFPLRKQVVVGINLTF</sequence>
<name>D1PYI2_9BACT</name>
<dbReference type="InterPro" id="IPR037066">
    <property type="entry name" value="Plug_dom_sf"/>
</dbReference>
<dbReference type="Gene3D" id="2.170.130.10">
    <property type="entry name" value="TonB-dependent receptor, plug domain"/>
    <property type="match status" value="1"/>
</dbReference>
<dbReference type="InterPro" id="IPR023996">
    <property type="entry name" value="TonB-dep_OMP_SusC/RagA"/>
</dbReference>
<dbReference type="RefSeq" id="WP_007174120.1">
    <property type="nucleotide sequence ID" value="NZ_GG704781.1"/>
</dbReference>
<accession>D1PYI2</accession>
<dbReference type="InterPro" id="IPR008969">
    <property type="entry name" value="CarboxyPept-like_regulatory"/>
</dbReference>
<evidence type="ECO:0000256" key="6">
    <source>
        <dbReference type="ARBA" id="ARBA00023237"/>
    </source>
</evidence>
<keyword evidence="4 7" id="KW-0812">Transmembrane</keyword>
<evidence type="ECO:0000256" key="1">
    <source>
        <dbReference type="ARBA" id="ARBA00004571"/>
    </source>
</evidence>
<gene>
    <name evidence="10" type="ORF">HMPREF0645_2017</name>
</gene>
<comment type="subcellular location">
    <subcellularLocation>
        <location evidence="1 7">Cell outer membrane</location>
        <topology evidence="1 7">Multi-pass membrane protein</topology>
    </subcellularLocation>
</comment>
<protein>
    <submittedName>
        <fullName evidence="10">TonB-linked outer membrane protein, SusC/RagA family</fullName>
    </submittedName>
</protein>
<dbReference type="OrthoDB" id="9768177at2"/>
<dbReference type="eggNOG" id="COG1629">
    <property type="taxonomic scope" value="Bacteria"/>
</dbReference>
<keyword evidence="8" id="KW-0732">Signal</keyword>
<dbReference type="Gene3D" id="2.40.170.20">
    <property type="entry name" value="TonB-dependent receptor, beta-barrel domain"/>
    <property type="match status" value="1"/>
</dbReference>
<comment type="caution">
    <text evidence="10">The sequence shown here is derived from an EMBL/GenBank/DDBJ whole genome shotgun (WGS) entry which is preliminary data.</text>
</comment>
<dbReference type="Pfam" id="PF07715">
    <property type="entry name" value="Plug"/>
    <property type="match status" value="1"/>
</dbReference>
<feature type="domain" description="TonB-dependent receptor plug" evidence="9">
    <location>
        <begin position="115"/>
        <end position="222"/>
    </location>
</feature>